<comment type="similarity">
    <text evidence="4 19">Belongs to the CobS family.</text>
</comment>
<evidence type="ECO:0000256" key="19">
    <source>
        <dbReference type="HAMAP-Rule" id="MF_00719"/>
    </source>
</evidence>
<dbReference type="Pfam" id="PF02654">
    <property type="entry name" value="CobS"/>
    <property type="match status" value="1"/>
</dbReference>
<evidence type="ECO:0000256" key="13">
    <source>
        <dbReference type="ARBA" id="ARBA00023136"/>
    </source>
</evidence>
<comment type="pathway">
    <text evidence="3 19">Cofactor biosynthesis; adenosylcobalamin biosynthesis; adenosylcobalamin from cob(II)yrinate a,c-diamide: step 7/7.</text>
</comment>
<dbReference type="GO" id="GO:0009236">
    <property type="term" value="P:cobalamin biosynthetic process"/>
    <property type="evidence" value="ECO:0007669"/>
    <property type="project" value="UniProtKB-UniRule"/>
</dbReference>
<evidence type="ECO:0000256" key="12">
    <source>
        <dbReference type="ARBA" id="ARBA00022989"/>
    </source>
</evidence>
<evidence type="ECO:0000256" key="5">
    <source>
        <dbReference type="ARBA" id="ARBA00013200"/>
    </source>
</evidence>
<dbReference type="PANTHER" id="PTHR34148:SF1">
    <property type="entry name" value="ADENOSYLCOBINAMIDE-GDP RIBAZOLETRANSFERASE"/>
    <property type="match status" value="1"/>
</dbReference>
<evidence type="ECO:0000256" key="8">
    <source>
        <dbReference type="ARBA" id="ARBA00022573"/>
    </source>
</evidence>
<comment type="cofactor">
    <cofactor evidence="1 19">
        <name>Mg(2+)</name>
        <dbReference type="ChEBI" id="CHEBI:18420"/>
    </cofactor>
</comment>
<dbReference type="HAMAP" id="MF_00719">
    <property type="entry name" value="CobS"/>
    <property type="match status" value="1"/>
</dbReference>
<evidence type="ECO:0000256" key="11">
    <source>
        <dbReference type="ARBA" id="ARBA00022842"/>
    </source>
</evidence>
<dbReference type="EMBL" id="QTKU01000001">
    <property type="protein sequence ID" value="MBS8258877.1"/>
    <property type="molecule type" value="Genomic_DNA"/>
</dbReference>
<sequence>MDRQEDPHRLDLRLALADLVADTAACVRFFSRLPVPKLCSADDPARLPDFSQISRAIPLAGIVVAMPAGLLVLLLGLSQLPTLASGFLVVSMLAMVTGALHEDGLADVADGFFGGHTPERRLEIMKDSRIGAFGSIALIVSLGLKAVLIAALLDRYTPLEAMVILLGAESLGRTLIVWQWSTLPAARPDGLAHRFGVPTSKTFKQACIFGAACLLPTLPVLPLPSLALGLILAPLAAHGVGMLAKARIGGFSGDVLGAVQQVGTLVFLAGCLAVA</sequence>
<dbReference type="GO" id="GO:0008818">
    <property type="term" value="F:cobalamin 5'-phosphate synthase activity"/>
    <property type="evidence" value="ECO:0007669"/>
    <property type="project" value="UniProtKB-UniRule"/>
</dbReference>
<evidence type="ECO:0000256" key="1">
    <source>
        <dbReference type="ARBA" id="ARBA00001946"/>
    </source>
</evidence>
<dbReference type="AlphaFoldDB" id="A0A944GQV4"/>
<dbReference type="Proteomes" id="UP000705379">
    <property type="component" value="Unassembled WGS sequence"/>
</dbReference>
<comment type="function">
    <text evidence="14 19">Joins adenosylcobinamide-GDP and alpha-ribazole to generate adenosylcobalamin (Ado-cobalamin). Also synthesizes adenosylcobalamin 5'-phosphate from adenosylcobinamide-GDP and alpha-ribazole 5'-phosphate.</text>
</comment>
<evidence type="ECO:0000256" key="4">
    <source>
        <dbReference type="ARBA" id="ARBA00010561"/>
    </source>
</evidence>
<feature type="transmembrane region" description="Helical" evidence="19">
    <location>
        <begin position="83"/>
        <end position="100"/>
    </location>
</feature>
<organism evidence="20 21">
    <name type="scientific">Roseibium polysiphoniae</name>
    <dbReference type="NCBI Taxonomy" id="2571221"/>
    <lineage>
        <taxon>Bacteria</taxon>
        <taxon>Pseudomonadati</taxon>
        <taxon>Pseudomonadota</taxon>
        <taxon>Alphaproteobacteria</taxon>
        <taxon>Hyphomicrobiales</taxon>
        <taxon>Stappiaceae</taxon>
        <taxon>Roseibium</taxon>
    </lineage>
</organism>
<evidence type="ECO:0000256" key="2">
    <source>
        <dbReference type="ARBA" id="ARBA00004651"/>
    </source>
</evidence>
<name>A0A944GQV4_9HYPH</name>
<accession>A0A944GQV4</accession>
<keyword evidence="11 19" id="KW-0460">Magnesium</keyword>
<evidence type="ECO:0000256" key="15">
    <source>
        <dbReference type="ARBA" id="ARBA00032605"/>
    </source>
</evidence>
<evidence type="ECO:0000313" key="20">
    <source>
        <dbReference type="EMBL" id="MBS8258877.1"/>
    </source>
</evidence>
<comment type="subcellular location">
    <subcellularLocation>
        <location evidence="2 19">Cell membrane</location>
        <topology evidence="2 19">Multi-pass membrane protein</topology>
    </subcellularLocation>
</comment>
<evidence type="ECO:0000256" key="9">
    <source>
        <dbReference type="ARBA" id="ARBA00022679"/>
    </source>
</evidence>
<evidence type="ECO:0000256" key="16">
    <source>
        <dbReference type="ARBA" id="ARBA00032853"/>
    </source>
</evidence>
<evidence type="ECO:0000256" key="14">
    <source>
        <dbReference type="ARBA" id="ARBA00025228"/>
    </source>
</evidence>
<feature type="transmembrane region" description="Helical" evidence="19">
    <location>
        <begin position="56"/>
        <end position="77"/>
    </location>
</feature>
<evidence type="ECO:0000256" key="10">
    <source>
        <dbReference type="ARBA" id="ARBA00022692"/>
    </source>
</evidence>
<reference evidence="20" key="2">
    <citation type="journal article" date="2021" name="Microorganisms">
        <title>Bacterial Dimethylsulfoniopropionate Biosynthesis in the East China Sea.</title>
        <authorList>
            <person name="Liu J."/>
            <person name="Zhang Y."/>
            <person name="Liu J."/>
            <person name="Zhong H."/>
            <person name="Williams B.T."/>
            <person name="Zheng Y."/>
            <person name="Curson A.R.J."/>
            <person name="Sun C."/>
            <person name="Sun H."/>
            <person name="Song D."/>
            <person name="Wagner Mackenzie B."/>
            <person name="Bermejo Martinez A."/>
            <person name="Todd J.D."/>
            <person name="Zhang X.H."/>
        </authorList>
    </citation>
    <scope>NUCLEOTIDE SEQUENCE</scope>
    <source>
        <strain evidence="20">AESS21</strain>
    </source>
</reference>
<comment type="catalytic activity">
    <reaction evidence="17 19">
        <text>alpha-ribazole + adenosylcob(III)inamide-GDP = adenosylcob(III)alamin + GMP + H(+)</text>
        <dbReference type="Rhea" id="RHEA:16049"/>
        <dbReference type="ChEBI" id="CHEBI:10329"/>
        <dbReference type="ChEBI" id="CHEBI:15378"/>
        <dbReference type="ChEBI" id="CHEBI:18408"/>
        <dbReference type="ChEBI" id="CHEBI:58115"/>
        <dbReference type="ChEBI" id="CHEBI:60487"/>
        <dbReference type="EC" id="2.7.8.26"/>
    </reaction>
</comment>
<dbReference type="EC" id="2.7.8.26" evidence="5 19"/>
<comment type="catalytic activity">
    <reaction evidence="18 19">
        <text>alpha-ribazole 5'-phosphate + adenosylcob(III)inamide-GDP = adenosylcob(III)alamin 5'-phosphate + GMP + H(+)</text>
        <dbReference type="Rhea" id="RHEA:23560"/>
        <dbReference type="ChEBI" id="CHEBI:15378"/>
        <dbReference type="ChEBI" id="CHEBI:57918"/>
        <dbReference type="ChEBI" id="CHEBI:58115"/>
        <dbReference type="ChEBI" id="CHEBI:60487"/>
        <dbReference type="ChEBI" id="CHEBI:60493"/>
        <dbReference type="EC" id="2.7.8.26"/>
    </reaction>
</comment>
<proteinExistence type="inferred from homology"/>
<keyword evidence="7 19" id="KW-1003">Cell membrane</keyword>
<comment type="caution">
    <text evidence="20">The sequence shown here is derived from an EMBL/GenBank/DDBJ whole genome shotgun (WGS) entry which is preliminary data.</text>
</comment>
<keyword evidence="8 19" id="KW-0169">Cobalamin biosynthesis</keyword>
<dbReference type="PANTHER" id="PTHR34148">
    <property type="entry name" value="ADENOSYLCOBINAMIDE-GDP RIBAZOLETRANSFERASE"/>
    <property type="match status" value="1"/>
</dbReference>
<keyword evidence="13 19" id="KW-0472">Membrane</keyword>
<comment type="caution">
    <text evidence="19">Lacks conserved residue(s) required for the propagation of feature annotation.</text>
</comment>
<feature type="transmembrane region" description="Helical" evidence="19">
    <location>
        <begin position="130"/>
        <end position="153"/>
    </location>
</feature>
<dbReference type="GO" id="GO:0051073">
    <property type="term" value="F:adenosylcobinamide-GDP ribazoletransferase activity"/>
    <property type="evidence" value="ECO:0007669"/>
    <property type="project" value="UniProtKB-UniRule"/>
</dbReference>
<evidence type="ECO:0000256" key="7">
    <source>
        <dbReference type="ARBA" id="ARBA00022475"/>
    </source>
</evidence>
<evidence type="ECO:0000256" key="3">
    <source>
        <dbReference type="ARBA" id="ARBA00004663"/>
    </source>
</evidence>
<protein>
    <recommendedName>
        <fullName evidence="6 19">Adenosylcobinamide-GDP ribazoletransferase</fullName>
        <ecNumber evidence="5 19">2.7.8.26</ecNumber>
    </recommendedName>
    <alternativeName>
        <fullName evidence="16 19">Cobalamin synthase</fullName>
    </alternativeName>
    <alternativeName>
        <fullName evidence="15 19">Cobalamin-5'-phosphate synthase</fullName>
    </alternativeName>
</protein>
<keyword evidence="9 19" id="KW-0808">Transferase</keyword>
<evidence type="ECO:0000256" key="17">
    <source>
        <dbReference type="ARBA" id="ARBA00048623"/>
    </source>
</evidence>
<dbReference type="GO" id="GO:0005886">
    <property type="term" value="C:plasma membrane"/>
    <property type="evidence" value="ECO:0007669"/>
    <property type="project" value="UniProtKB-SubCell"/>
</dbReference>
<evidence type="ECO:0000313" key="21">
    <source>
        <dbReference type="Proteomes" id="UP000705379"/>
    </source>
</evidence>
<keyword evidence="10 19" id="KW-0812">Transmembrane</keyword>
<keyword evidence="12 19" id="KW-1133">Transmembrane helix</keyword>
<dbReference type="InterPro" id="IPR003805">
    <property type="entry name" value="CobS"/>
</dbReference>
<reference evidence="20" key="1">
    <citation type="submission" date="2018-08" db="EMBL/GenBank/DDBJ databases">
        <authorList>
            <person name="Jin W."/>
            <person name="Wang H."/>
            <person name="Yang Y."/>
            <person name="Li M."/>
            <person name="Liu J."/>
        </authorList>
    </citation>
    <scope>NUCLEOTIDE SEQUENCE</scope>
    <source>
        <strain evidence="20">AESS21</strain>
    </source>
</reference>
<evidence type="ECO:0000256" key="18">
    <source>
        <dbReference type="ARBA" id="ARBA00049504"/>
    </source>
</evidence>
<gene>
    <name evidence="19" type="primary">cobS</name>
    <name evidence="20" type="ORF">DYI23_01490</name>
</gene>
<dbReference type="RefSeq" id="WP_213214613.1">
    <property type="nucleotide sequence ID" value="NZ_QTKU01000001.1"/>
</dbReference>
<evidence type="ECO:0000256" key="6">
    <source>
        <dbReference type="ARBA" id="ARBA00015850"/>
    </source>
</evidence>